<sequence>MREGVFFIAAFLGAALGYGIFELQNKGVK</sequence>
<gene>
    <name evidence="1" type="ORF">J2S18_002674</name>
</gene>
<proteinExistence type="predicted"/>
<keyword evidence="2" id="KW-1185">Reference proteome</keyword>
<comment type="caution">
    <text evidence="1">The sequence shown here is derived from an EMBL/GenBank/DDBJ whole genome shotgun (WGS) entry which is preliminary data.</text>
</comment>
<dbReference type="Proteomes" id="UP001228504">
    <property type="component" value="Unassembled WGS sequence"/>
</dbReference>
<accession>A0ABT9UWL3</accession>
<protein>
    <submittedName>
        <fullName evidence="1">Uncharacterized protein</fullName>
    </submittedName>
</protein>
<name>A0ABT9UWL3_9FIRM</name>
<reference evidence="1 2" key="1">
    <citation type="submission" date="2023-07" db="EMBL/GenBank/DDBJ databases">
        <title>Genomic Encyclopedia of Type Strains, Phase IV (KMG-IV): sequencing the most valuable type-strain genomes for metagenomic binning, comparative biology and taxonomic classification.</title>
        <authorList>
            <person name="Goeker M."/>
        </authorList>
    </citation>
    <scope>NUCLEOTIDE SEQUENCE [LARGE SCALE GENOMIC DNA]</scope>
    <source>
        <strain evidence="1 2">DSM 20694</strain>
    </source>
</reference>
<evidence type="ECO:0000313" key="2">
    <source>
        <dbReference type="Proteomes" id="UP001228504"/>
    </source>
</evidence>
<dbReference type="EMBL" id="JAUSUF010000012">
    <property type="protein sequence ID" value="MDQ0150704.1"/>
    <property type="molecule type" value="Genomic_DNA"/>
</dbReference>
<organism evidence="1 2">
    <name type="scientific">Eubacterium multiforme</name>
    <dbReference type="NCBI Taxonomy" id="83339"/>
    <lineage>
        <taxon>Bacteria</taxon>
        <taxon>Bacillati</taxon>
        <taxon>Bacillota</taxon>
        <taxon>Clostridia</taxon>
        <taxon>Eubacteriales</taxon>
        <taxon>Eubacteriaceae</taxon>
        <taxon>Eubacterium</taxon>
    </lineage>
</organism>
<evidence type="ECO:0000313" key="1">
    <source>
        <dbReference type="EMBL" id="MDQ0150704.1"/>
    </source>
</evidence>